<comment type="caution">
    <text evidence="9">The sequence shown here is derived from an EMBL/GenBank/DDBJ whole genome shotgun (WGS) entry which is preliminary data.</text>
</comment>
<dbReference type="PANTHER" id="PTHR11662">
    <property type="entry name" value="SOLUTE CARRIER FAMILY 17"/>
    <property type="match status" value="1"/>
</dbReference>
<dbReference type="Pfam" id="PF07690">
    <property type="entry name" value="MFS_1"/>
    <property type="match status" value="1"/>
</dbReference>
<dbReference type="EMBL" id="BGPR01005871">
    <property type="protein sequence ID" value="GBN14171.1"/>
    <property type="molecule type" value="Genomic_DNA"/>
</dbReference>
<keyword evidence="2" id="KW-0813">Transport</keyword>
<dbReference type="Gene3D" id="1.20.1250.20">
    <property type="entry name" value="MFS general substrate transporter like domains"/>
    <property type="match status" value="1"/>
</dbReference>
<keyword evidence="10" id="KW-1185">Reference proteome</keyword>
<dbReference type="Proteomes" id="UP000499080">
    <property type="component" value="Unassembled WGS sequence"/>
</dbReference>
<feature type="transmembrane region" description="Helical" evidence="7">
    <location>
        <begin position="96"/>
        <end position="116"/>
    </location>
</feature>
<dbReference type="AlphaFoldDB" id="A0A4Y2LHA0"/>
<evidence type="ECO:0000259" key="8">
    <source>
        <dbReference type="PROSITE" id="PS50850"/>
    </source>
</evidence>
<gene>
    <name evidence="9" type="primary">Picot_13</name>
    <name evidence="9" type="ORF">AVEN_112368_1</name>
</gene>
<comment type="subcellular location">
    <subcellularLocation>
        <location evidence="1">Membrane</location>
        <topology evidence="1">Multi-pass membrane protein</topology>
    </subcellularLocation>
</comment>
<dbReference type="FunFam" id="1.20.1250.20:FF:000423">
    <property type="entry name" value="Putative inorganic phosphate cotransporter-like Protein"/>
    <property type="match status" value="1"/>
</dbReference>
<dbReference type="GO" id="GO:0016020">
    <property type="term" value="C:membrane"/>
    <property type="evidence" value="ECO:0007669"/>
    <property type="project" value="UniProtKB-SubCell"/>
</dbReference>
<feature type="transmembrane region" description="Helical" evidence="7">
    <location>
        <begin position="123"/>
        <end position="143"/>
    </location>
</feature>
<evidence type="ECO:0000256" key="1">
    <source>
        <dbReference type="ARBA" id="ARBA00004141"/>
    </source>
</evidence>
<keyword evidence="6 7" id="KW-0472">Membrane</keyword>
<feature type="transmembrane region" description="Helical" evidence="7">
    <location>
        <begin position="358"/>
        <end position="376"/>
    </location>
</feature>
<accession>A0A4Y2LHA0</accession>
<evidence type="ECO:0000256" key="2">
    <source>
        <dbReference type="ARBA" id="ARBA00022448"/>
    </source>
</evidence>
<keyword evidence="5 7" id="KW-1133">Transmembrane helix</keyword>
<feature type="transmembrane region" description="Helical" evidence="7">
    <location>
        <begin position="450"/>
        <end position="471"/>
    </location>
</feature>
<dbReference type="InterPro" id="IPR011701">
    <property type="entry name" value="MFS"/>
</dbReference>
<name>A0A4Y2LHA0_ARAVE</name>
<reference evidence="9 10" key="1">
    <citation type="journal article" date="2019" name="Sci. Rep.">
        <title>Orb-weaving spider Araneus ventricosus genome elucidates the spidroin gene catalogue.</title>
        <authorList>
            <person name="Kono N."/>
            <person name="Nakamura H."/>
            <person name="Ohtoshi R."/>
            <person name="Moran D.A.P."/>
            <person name="Shinohara A."/>
            <person name="Yoshida Y."/>
            <person name="Fujiwara M."/>
            <person name="Mori M."/>
            <person name="Tomita M."/>
            <person name="Arakawa K."/>
        </authorList>
    </citation>
    <scope>NUCLEOTIDE SEQUENCE [LARGE SCALE GENOMIC DNA]</scope>
</reference>
<feature type="transmembrane region" description="Helical" evidence="7">
    <location>
        <begin position="319"/>
        <end position="338"/>
    </location>
</feature>
<evidence type="ECO:0000256" key="7">
    <source>
        <dbReference type="SAM" id="Phobius"/>
    </source>
</evidence>
<feature type="transmembrane region" description="Helical" evidence="7">
    <location>
        <begin position="183"/>
        <end position="207"/>
    </location>
</feature>
<dbReference type="SUPFAM" id="SSF103473">
    <property type="entry name" value="MFS general substrate transporter"/>
    <property type="match status" value="1"/>
</dbReference>
<dbReference type="InterPro" id="IPR050382">
    <property type="entry name" value="MFS_Na/Anion_cotransporter"/>
</dbReference>
<feature type="transmembrane region" description="Helical" evidence="7">
    <location>
        <begin position="219"/>
        <end position="238"/>
    </location>
</feature>
<feature type="domain" description="Major facilitator superfamily (MFS) profile" evidence="8">
    <location>
        <begin position="17"/>
        <end position="474"/>
    </location>
</feature>
<sequence>MDTAVKKNVIKGDDDSILKCRYLVAFLEFFSLFQISFYRIATSISIVTMVNNTAINSHEILSNNTISCPSNYSDETGYIIPENDGEFDWSPAIQGYIHGSGFMGYVIALMPGGILAETYGAKIIVLSGLLLSTASHLLSPLAARSSSYLMITVQFLRGLGQGCIPAAQSVLSTNWFPKSERGFLNSLIMTGYSFGAVTSGLLSGAMCSSSFFGGWPSVYYIYGTLGLFLCLCFYIFVFESPMCHPRISHAELVFILQDQESDLSLKRPPTPWKCILTSAPVYAVTYAIFGAFWVGAQCFSIQTIFLGTILHFSIQENGVFTAGPFAFQVVLSFIASWICKWLNSNNYVGVDKVRRGNNFLFCLGYSLCILGVYYAGCHRVQSTVFSVAAMSFSGLTFSGCMIAPLDVAPNFAGTLMGFSYTIGSLSSFIFPVLVGVMTDEKQTLEEWNKIFWISIGIIMSSGIIFCVFGSAEVQPWNYPATEYTEKTSANENNYKEQVEEIEFPVDTLIHP</sequence>
<dbReference type="GO" id="GO:0006820">
    <property type="term" value="P:monoatomic anion transport"/>
    <property type="evidence" value="ECO:0007669"/>
    <property type="project" value="TreeGrafter"/>
</dbReference>
<proteinExistence type="predicted"/>
<evidence type="ECO:0000313" key="9">
    <source>
        <dbReference type="EMBL" id="GBN14171.1"/>
    </source>
</evidence>
<feature type="transmembrane region" description="Helical" evidence="7">
    <location>
        <begin position="20"/>
        <end position="41"/>
    </location>
</feature>
<dbReference type="PANTHER" id="PTHR11662:SF399">
    <property type="entry name" value="FI19708P1-RELATED"/>
    <property type="match status" value="1"/>
</dbReference>
<dbReference type="FunFam" id="1.20.1250.20:FF:000003">
    <property type="entry name" value="Solute carrier family 17 member 3"/>
    <property type="match status" value="1"/>
</dbReference>
<feature type="transmembrane region" description="Helical" evidence="7">
    <location>
        <begin position="383"/>
        <end position="405"/>
    </location>
</feature>
<dbReference type="InterPro" id="IPR020846">
    <property type="entry name" value="MFS_dom"/>
</dbReference>
<organism evidence="9 10">
    <name type="scientific">Araneus ventricosus</name>
    <name type="common">Orbweaver spider</name>
    <name type="synonym">Epeira ventricosa</name>
    <dbReference type="NCBI Taxonomy" id="182803"/>
    <lineage>
        <taxon>Eukaryota</taxon>
        <taxon>Metazoa</taxon>
        <taxon>Ecdysozoa</taxon>
        <taxon>Arthropoda</taxon>
        <taxon>Chelicerata</taxon>
        <taxon>Arachnida</taxon>
        <taxon>Araneae</taxon>
        <taxon>Araneomorphae</taxon>
        <taxon>Entelegynae</taxon>
        <taxon>Araneoidea</taxon>
        <taxon>Araneidae</taxon>
        <taxon>Araneus</taxon>
    </lineage>
</organism>
<evidence type="ECO:0000256" key="4">
    <source>
        <dbReference type="ARBA" id="ARBA00022847"/>
    </source>
</evidence>
<evidence type="ECO:0000313" key="10">
    <source>
        <dbReference type="Proteomes" id="UP000499080"/>
    </source>
</evidence>
<dbReference type="OrthoDB" id="6430109at2759"/>
<evidence type="ECO:0000256" key="6">
    <source>
        <dbReference type="ARBA" id="ARBA00023136"/>
    </source>
</evidence>
<dbReference type="PROSITE" id="PS50850">
    <property type="entry name" value="MFS"/>
    <property type="match status" value="1"/>
</dbReference>
<evidence type="ECO:0000256" key="5">
    <source>
        <dbReference type="ARBA" id="ARBA00022989"/>
    </source>
</evidence>
<dbReference type="InterPro" id="IPR036259">
    <property type="entry name" value="MFS_trans_sf"/>
</dbReference>
<keyword evidence="4" id="KW-0769">Symport</keyword>
<feature type="transmembrane region" description="Helical" evidence="7">
    <location>
        <begin position="417"/>
        <end position="438"/>
    </location>
</feature>
<evidence type="ECO:0000256" key="3">
    <source>
        <dbReference type="ARBA" id="ARBA00022692"/>
    </source>
</evidence>
<keyword evidence="3 7" id="KW-0812">Transmembrane</keyword>
<protein>
    <submittedName>
        <fullName evidence="9">Inorganic phosphate cotransporter</fullName>
    </submittedName>
</protein>
<dbReference type="GO" id="GO:0015293">
    <property type="term" value="F:symporter activity"/>
    <property type="evidence" value="ECO:0007669"/>
    <property type="project" value="UniProtKB-KW"/>
</dbReference>